<dbReference type="EMBL" id="QYRP01000002">
    <property type="protein sequence ID" value="RJS46828.1"/>
    <property type="molecule type" value="Genomic_DNA"/>
</dbReference>
<evidence type="ECO:0000256" key="1">
    <source>
        <dbReference type="ARBA" id="ARBA00022801"/>
    </source>
</evidence>
<keyword evidence="5" id="KW-1185">Reference proteome</keyword>
<evidence type="ECO:0000256" key="2">
    <source>
        <dbReference type="SAM" id="MobiDB-lite"/>
    </source>
</evidence>
<feature type="region of interest" description="Disordered" evidence="2">
    <location>
        <begin position="30"/>
        <end position="84"/>
    </location>
</feature>
<dbReference type="InterPro" id="IPR029058">
    <property type="entry name" value="AB_hydrolase_fold"/>
</dbReference>
<dbReference type="SUPFAM" id="SSF53474">
    <property type="entry name" value="alpha/beta-Hydrolases"/>
    <property type="match status" value="1"/>
</dbReference>
<dbReference type="InterPro" id="IPR050266">
    <property type="entry name" value="AB_hydrolase_sf"/>
</dbReference>
<evidence type="ECO:0000313" key="4">
    <source>
        <dbReference type="EMBL" id="RJS46828.1"/>
    </source>
</evidence>
<protein>
    <submittedName>
        <fullName evidence="4">Alpha/beta hydrolase</fullName>
    </submittedName>
</protein>
<proteinExistence type="predicted"/>
<dbReference type="InterPro" id="IPR000073">
    <property type="entry name" value="AB_hydrolase_1"/>
</dbReference>
<dbReference type="PANTHER" id="PTHR43798:SF31">
    <property type="entry name" value="AB HYDROLASE SUPERFAMILY PROTEIN YCLE"/>
    <property type="match status" value="1"/>
</dbReference>
<dbReference type="Gene3D" id="3.40.50.1820">
    <property type="entry name" value="alpha/beta hydrolase"/>
    <property type="match status" value="1"/>
</dbReference>
<feature type="domain" description="AB hydrolase-1" evidence="3">
    <location>
        <begin position="113"/>
        <end position="362"/>
    </location>
</feature>
<accession>A0A3A5HAE7</accession>
<name>A0A3A5HAE7_9ACTN</name>
<dbReference type="AlphaFoldDB" id="A0A3A5HAE7"/>
<dbReference type="Proteomes" id="UP000276542">
    <property type="component" value="Unassembled WGS sequence"/>
</dbReference>
<organism evidence="4 5">
    <name type="scientific">Nocardioides cavernaquae</name>
    <dbReference type="NCBI Taxonomy" id="2321396"/>
    <lineage>
        <taxon>Bacteria</taxon>
        <taxon>Bacillati</taxon>
        <taxon>Actinomycetota</taxon>
        <taxon>Actinomycetes</taxon>
        <taxon>Propionibacteriales</taxon>
        <taxon>Nocardioidaceae</taxon>
        <taxon>Nocardioides</taxon>
    </lineage>
</organism>
<dbReference type="GO" id="GO:0016787">
    <property type="term" value="F:hydrolase activity"/>
    <property type="evidence" value="ECO:0007669"/>
    <property type="project" value="UniProtKB-KW"/>
</dbReference>
<sequence>MVDRAAGPGRRRLRAAARRLRLHARVPDRARLHRQPHPADLRRHLGDHDRNHRSLVEPRLSKPISPASIHGGPVSTAPLSGRGGPVDGSETFELADGTVIAVQVSGRSDAAATVVLHHGWTQDHTSWEDVARILASDLRVITYDARGHGASDAGPRGSATIEQLADDLADVIVHLIPRGPVVLAGHSLGGPVLMAFAERHTTLFTDRVVGIAMVATSAAGIGRDILGLPGTITTPLLLVAPGILRLRTLSRARVNTRFPRLIAEAVRLGLYAPGHATPYNRKRTAIQVARSHPETTAALAAAIIRHDRREMLRAFDTVRTVVLAGTRDGLTPIAHSRALAEALPHAELVVYPKAGHMLPYERATEVAAQIAALASEPGEATG</sequence>
<feature type="compositionally biased region" description="Basic and acidic residues" evidence="2">
    <location>
        <begin position="37"/>
        <end position="60"/>
    </location>
</feature>
<dbReference type="OrthoDB" id="5422338at2"/>
<evidence type="ECO:0000313" key="5">
    <source>
        <dbReference type="Proteomes" id="UP000276542"/>
    </source>
</evidence>
<evidence type="ECO:0000259" key="3">
    <source>
        <dbReference type="Pfam" id="PF00561"/>
    </source>
</evidence>
<comment type="caution">
    <text evidence="4">The sequence shown here is derived from an EMBL/GenBank/DDBJ whole genome shotgun (WGS) entry which is preliminary data.</text>
</comment>
<keyword evidence="1 4" id="KW-0378">Hydrolase</keyword>
<dbReference type="Pfam" id="PF00561">
    <property type="entry name" value="Abhydrolase_1"/>
    <property type="match status" value="1"/>
</dbReference>
<dbReference type="PANTHER" id="PTHR43798">
    <property type="entry name" value="MONOACYLGLYCEROL LIPASE"/>
    <property type="match status" value="1"/>
</dbReference>
<dbReference type="GO" id="GO:0016020">
    <property type="term" value="C:membrane"/>
    <property type="evidence" value="ECO:0007669"/>
    <property type="project" value="TreeGrafter"/>
</dbReference>
<gene>
    <name evidence="4" type="ORF">D4739_11800</name>
</gene>
<reference evidence="5" key="1">
    <citation type="submission" date="2018-09" db="EMBL/GenBank/DDBJ databases">
        <authorList>
            <person name="Zhu H."/>
        </authorList>
    </citation>
    <scope>NUCLEOTIDE SEQUENCE [LARGE SCALE GENOMIC DNA]</scope>
    <source>
        <strain evidence="5">K1W22B-1</strain>
    </source>
</reference>